<reference evidence="3 4" key="1">
    <citation type="submission" date="2017-10" db="EMBL/GenBank/DDBJ databases">
        <title>Bacillus sp. nov., a halophilic bacterium isolated from a Keqin Lake.</title>
        <authorList>
            <person name="Wang H."/>
        </authorList>
    </citation>
    <scope>NUCLEOTIDE SEQUENCE [LARGE SCALE GENOMIC DNA]</scope>
    <source>
        <strain evidence="3 4">KQ-12</strain>
    </source>
</reference>
<feature type="region of interest" description="Disordered" evidence="1">
    <location>
        <begin position="88"/>
        <end position="108"/>
    </location>
</feature>
<keyword evidence="2" id="KW-0812">Transmembrane</keyword>
<feature type="compositionally biased region" description="Basic and acidic residues" evidence="1">
    <location>
        <begin position="88"/>
        <end position="106"/>
    </location>
</feature>
<dbReference type="EMBL" id="PDOD01000002">
    <property type="protein sequence ID" value="PYZ93650.1"/>
    <property type="molecule type" value="Genomic_DNA"/>
</dbReference>
<proteinExistence type="predicted"/>
<dbReference type="OrthoDB" id="2971941at2"/>
<evidence type="ECO:0000313" key="3">
    <source>
        <dbReference type="EMBL" id="PYZ93650.1"/>
    </source>
</evidence>
<dbReference type="Proteomes" id="UP000248214">
    <property type="component" value="Unassembled WGS sequence"/>
</dbReference>
<accession>A0A323TGQ1</accession>
<keyword evidence="2" id="KW-0472">Membrane</keyword>
<comment type="caution">
    <text evidence="3">The sequence shown here is derived from an EMBL/GenBank/DDBJ whole genome shotgun (WGS) entry which is preliminary data.</text>
</comment>
<keyword evidence="3" id="KW-0966">Cell projection</keyword>
<keyword evidence="3" id="KW-0282">Flagellum</keyword>
<dbReference type="AlphaFoldDB" id="A0A323TGQ1"/>
<keyword evidence="3" id="KW-0969">Cilium</keyword>
<protein>
    <submittedName>
        <fullName evidence="3">Flagellar basal body rod protein</fullName>
    </submittedName>
</protein>
<keyword evidence="4" id="KW-1185">Reference proteome</keyword>
<evidence type="ECO:0000313" key="4">
    <source>
        <dbReference type="Proteomes" id="UP000248214"/>
    </source>
</evidence>
<sequence length="120" mass="13620">MKTFLLFLAAIVALFVFLMNVGPLILLGVGVFLLYVIFKQFVKATTTGAKVMWIILGLIVLSMTVSNLFALVGLLALYVLYVMFRRGPKEEGMPPEKNRSTQRTRDPFTNFEQQWAELNK</sequence>
<name>A0A323TGQ1_9BACI</name>
<gene>
    <name evidence="3" type="ORF">CR194_10855</name>
</gene>
<keyword evidence="2" id="KW-1133">Transmembrane helix</keyword>
<feature type="transmembrane region" description="Helical" evidence="2">
    <location>
        <begin position="50"/>
        <end position="83"/>
    </location>
</feature>
<evidence type="ECO:0000256" key="1">
    <source>
        <dbReference type="SAM" id="MobiDB-lite"/>
    </source>
</evidence>
<organism evidence="3 4">
    <name type="scientific">Salipaludibacillus keqinensis</name>
    <dbReference type="NCBI Taxonomy" id="2045207"/>
    <lineage>
        <taxon>Bacteria</taxon>
        <taxon>Bacillati</taxon>
        <taxon>Bacillota</taxon>
        <taxon>Bacilli</taxon>
        <taxon>Bacillales</taxon>
        <taxon>Bacillaceae</taxon>
    </lineage>
</organism>
<evidence type="ECO:0000256" key="2">
    <source>
        <dbReference type="SAM" id="Phobius"/>
    </source>
</evidence>
<feature type="transmembrane region" description="Helical" evidence="2">
    <location>
        <begin position="5"/>
        <end position="38"/>
    </location>
</feature>
<dbReference type="RefSeq" id="WP_110609682.1">
    <property type="nucleotide sequence ID" value="NZ_PDOD01000002.1"/>
</dbReference>